<name>A0A9Q3PND7_9BASI</name>
<dbReference type="Gene3D" id="3.30.420.10">
    <property type="entry name" value="Ribonuclease H-like superfamily/Ribonuclease H"/>
    <property type="match status" value="1"/>
</dbReference>
<dbReference type="InterPro" id="IPR002492">
    <property type="entry name" value="Transposase_Tc1-like"/>
</dbReference>
<keyword evidence="3" id="KW-1185">Reference proteome</keyword>
<dbReference type="Pfam" id="PF01498">
    <property type="entry name" value="HTH_Tnp_Tc3_2"/>
    <property type="match status" value="1"/>
</dbReference>
<dbReference type="InterPro" id="IPR009057">
    <property type="entry name" value="Homeodomain-like_sf"/>
</dbReference>
<dbReference type="InterPro" id="IPR036397">
    <property type="entry name" value="RNaseH_sf"/>
</dbReference>
<dbReference type="Proteomes" id="UP000765509">
    <property type="component" value="Unassembled WGS sequence"/>
</dbReference>
<dbReference type="EMBL" id="AVOT02082000">
    <property type="protein sequence ID" value="MBW0568099.1"/>
    <property type="molecule type" value="Genomic_DNA"/>
</dbReference>
<sequence length="260" mass="29708">MPQSLDEGTRGQIVGMRAAGASIRTISNHLQVPPTTVHDTIHKHQERGHLKSLPIPGRPRKLNERDLRQLARVVQQNRHKNLAEIKNLITNDVSINTLRIVIHKDLGKQSCIAVKNPYLSPVHMERQLNFARQHLNWTIEKWSRVSWTYESSFKLGKRSTRTQVWHTPQEKYELESMTVNHQSGRRSFMVWGALCGAIQSELVFLPPGQRSAVNFISNVYKPGLLPFYNKLIDSGVAENYDQLTLMEDGAPIHTAQVRND</sequence>
<protein>
    <recommendedName>
        <fullName evidence="1">Transposase Tc1-like domain-containing protein</fullName>
    </recommendedName>
</protein>
<dbReference type="PANTHER" id="PTHR46068:SF1">
    <property type="entry name" value="TRANSPOSASE IS30-LIKE HTH DOMAIN-CONTAINING PROTEIN"/>
    <property type="match status" value="1"/>
</dbReference>
<dbReference type="PANTHER" id="PTHR46068">
    <property type="entry name" value="PROTEIN CBG27172"/>
    <property type="match status" value="1"/>
</dbReference>
<dbReference type="GO" id="GO:0003677">
    <property type="term" value="F:DNA binding"/>
    <property type="evidence" value="ECO:0007669"/>
    <property type="project" value="InterPro"/>
</dbReference>
<dbReference type="GO" id="GO:0006313">
    <property type="term" value="P:DNA transposition"/>
    <property type="evidence" value="ECO:0007669"/>
    <property type="project" value="InterPro"/>
</dbReference>
<gene>
    <name evidence="2" type="ORF">O181_107814</name>
</gene>
<evidence type="ECO:0000259" key="1">
    <source>
        <dbReference type="Pfam" id="PF01498"/>
    </source>
</evidence>
<dbReference type="OrthoDB" id="2431447at2759"/>
<comment type="caution">
    <text evidence="2">The sequence shown here is derived from an EMBL/GenBank/DDBJ whole genome shotgun (WGS) entry which is preliminary data.</text>
</comment>
<dbReference type="GO" id="GO:0015074">
    <property type="term" value="P:DNA integration"/>
    <property type="evidence" value="ECO:0007669"/>
    <property type="project" value="InterPro"/>
</dbReference>
<dbReference type="Gene3D" id="1.10.10.10">
    <property type="entry name" value="Winged helix-like DNA-binding domain superfamily/Winged helix DNA-binding domain"/>
    <property type="match status" value="1"/>
</dbReference>
<dbReference type="SUPFAM" id="SSF46689">
    <property type="entry name" value="Homeodomain-like"/>
    <property type="match status" value="1"/>
</dbReference>
<accession>A0A9Q3PND7</accession>
<feature type="domain" description="Transposase Tc1-like" evidence="1">
    <location>
        <begin position="68"/>
        <end position="136"/>
    </location>
</feature>
<proteinExistence type="predicted"/>
<evidence type="ECO:0000313" key="3">
    <source>
        <dbReference type="Proteomes" id="UP000765509"/>
    </source>
</evidence>
<reference evidence="2" key="1">
    <citation type="submission" date="2021-03" db="EMBL/GenBank/DDBJ databases">
        <title>Draft genome sequence of rust myrtle Austropuccinia psidii MF-1, a brazilian biotype.</title>
        <authorList>
            <person name="Quecine M.C."/>
            <person name="Pachon D.M.R."/>
            <person name="Bonatelli M.L."/>
            <person name="Correr F.H."/>
            <person name="Franceschini L.M."/>
            <person name="Leite T.F."/>
            <person name="Margarido G.R.A."/>
            <person name="Almeida C.A."/>
            <person name="Ferrarezi J.A."/>
            <person name="Labate C.A."/>
        </authorList>
    </citation>
    <scope>NUCLEOTIDE SEQUENCE</scope>
    <source>
        <strain evidence="2">MF-1</strain>
    </source>
</reference>
<evidence type="ECO:0000313" key="2">
    <source>
        <dbReference type="EMBL" id="MBW0568099.1"/>
    </source>
</evidence>
<dbReference type="InterPro" id="IPR036388">
    <property type="entry name" value="WH-like_DNA-bd_sf"/>
</dbReference>
<dbReference type="AlphaFoldDB" id="A0A9Q3PND7"/>
<organism evidence="2 3">
    <name type="scientific">Austropuccinia psidii MF-1</name>
    <dbReference type="NCBI Taxonomy" id="1389203"/>
    <lineage>
        <taxon>Eukaryota</taxon>
        <taxon>Fungi</taxon>
        <taxon>Dikarya</taxon>
        <taxon>Basidiomycota</taxon>
        <taxon>Pucciniomycotina</taxon>
        <taxon>Pucciniomycetes</taxon>
        <taxon>Pucciniales</taxon>
        <taxon>Sphaerophragmiaceae</taxon>
        <taxon>Austropuccinia</taxon>
    </lineage>
</organism>